<reference evidence="1" key="1">
    <citation type="submission" date="2018-06" db="EMBL/GenBank/DDBJ databases">
        <authorList>
            <person name="Zhirakovskaya E."/>
        </authorList>
    </citation>
    <scope>NUCLEOTIDE SEQUENCE</scope>
</reference>
<dbReference type="GO" id="GO:0051539">
    <property type="term" value="F:4 iron, 4 sulfur cluster binding"/>
    <property type="evidence" value="ECO:0007669"/>
    <property type="project" value="TreeGrafter"/>
</dbReference>
<dbReference type="GO" id="GO:0009116">
    <property type="term" value="P:nucleoside metabolic process"/>
    <property type="evidence" value="ECO:0007669"/>
    <property type="project" value="InterPro"/>
</dbReference>
<name>A0A3B0YX24_9ZZZZ</name>
<dbReference type="InterPro" id="IPR035994">
    <property type="entry name" value="Nucleoside_phosphorylase_sf"/>
</dbReference>
<evidence type="ECO:0008006" key="2">
    <source>
        <dbReference type="Google" id="ProtNLM"/>
    </source>
</evidence>
<evidence type="ECO:0000313" key="1">
    <source>
        <dbReference type="EMBL" id="VAW83961.1"/>
    </source>
</evidence>
<organism evidence="1">
    <name type="scientific">hydrothermal vent metagenome</name>
    <dbReference type="NCBI Taxonomy" id="652676"/>
    <lineage>
        <taxon>unclassified sequences</taxon>
        <taxon>metagenomes</taxon>
        <taxon>ecological metagenomes</taxon>
    </lineage>
</organism>
<gene>
    <name evidence="1" type="ORF">MNBD_GAMMA16-1781</name>
</gene>
<dbReference type="GO" id="GO:1904047">
    <property type="term" value="F:S-adenosyl-L-methionine binding"/>
    <property type="evidence" value="ECO:0007669"/>
    <property type="project" value="TreeGrafter"/>
</dbReference>
<dbReference type="InterPro" id="IPR049539">
    <property type="entry name" value="SPL"/>
</dbReference>
<sequence>MIYIVCALQCEAKPIVEKYKLSLIPDKPFRIFQGKEMRVLVSGIGKIATATAMAYLYALDGEQKNATWLNMGVAGHQSLESGSLFNINKVTEDTTGVNWYPARFPSLAMSSHHVLTVETASEDYPSDALYDMEASAFMLTALRFSPVDLVQLLKIVSDNLENPAMTINKVFVEKLIYRNIDQIMTVIDTLETVSSEYANYYGIDELYNELVTQWHFTQYQKKQLQRLVQKTTALNLSLSCCNFEKMKNGKEIIRYLNETITTAPVEY</sequence>
<proteinExistence type="predicted"/>
<dbReference type="PANTHER" id="PTHR37822:SF2">
    <property type="entry name" value="SPORE PHOTOPRODUCT LYASE"/>
    <property type="match status" value="1"/>
</dbReference>
<dbReference type="PANTHER" id="PTHR37822">
    <property type="entry name" value="SPORE PHOTOPRODUCT LYASE-RELATED"/>
    <property type="match status" value="1"/>
</dbReference>
<dbReference type="GO" id="GO:0003913">
    <property type="term" value="F:DNA photolyase activity"/>
    <property type="evidence" value="ECO:0007669"/>
    <property type="project" value="TreeGrafter"/>
</dbReference>
<dbReference type="SUPFAM" id="SSF53167">
    <property type="entry name" value="Purine and uridine phosphorylases"/>
    <property type="match status" value="1"/>
</dbReference>
<dbReference type="EMBL" id="UOFO01000030">
    <property type="protein sequence ID" value="VAW83961.1"/>
    <property type="molecule type" value="Genomic_DNA"/>
</dbReference>
<accession>A0A3B0YX24</accession>
<dbReference type="Gene3D" id="3.40.50.1580">
    <property type="entry name" value="Nucleoside phosphorylase domain"/>
    <property type="match status" value="1"/>
</dbReference>
<protein>
    <recommendedName>
        <fullName evidence="2">Nucleoside phosphorylase domain-containing protein</fullName>
    </recommendedName>
</protein>
<dbReference type="AlphaFoldDB" id="A0A3B0YX24"/>
<dbReference type="GO" id="GO:0042601">
    <property type="term" value="C:endospore-forming forespore"/>
    <property type="evidence" value="ECO:0007669"/>
    <property type="project" value="TreeGrafter"/>
</dbReference>